<dbReference type="GeneID" id="6005509"/>
<keyword evidence="4" id="KW-0067">ATP-binding</keyword>
<feature type="domain" description="Helicase ATP-binding" evidence="7">
    <location>
        <begin position="863"/>
        <end position="1040"/>
    </location>
</feature>
<dbReference type="GO" id="GO:0005634">
    <property type="term" value="C:nucleus"/>
    <property type="evidence" value="ECO:0007669"/>
    <property type="project" value="UniProtKB-SubCell"/>
</dbReference>
<evidence type="ECO:0000256" key="4">
    <source>
        <dbReference type="ARBA" id="ARBA00022840"/>
    </source>
</evidence>
<feature type="compositionally biased region" description="Acidic residues" evidence="6">
    <location>
        <begin position="714"/>
        <end position="726"/>
    </location>
</feature>
<name>A8N2C3_COPC7</name>
<dbReference type="GO" id="GO:0003677">
    <property type="term" value="F:DNA binding"/>
    <property type="evidence" value="ECO:0007669"/>
    <property type="project" value="TreeGrafter"/>
</dbReference>
<dbReference type="FunCoup" id="A8N2C3">
    <property type="interactions" value="21"/>
</dbReference>
<gene>
    <name evidence="9" type="ORF">CC1G_01763</name>
</gene>
<dbReference type="Pfam" id="PF23615">
    <property type="entry name" value="Chromo_MIT1"/>
    <property type="match status" value="1"/>
</dbReference>
<dbReference type="SUPFAM" id="SSF52540">
    <property type="entry name" value="P-loop containing nucleoside triphosphate hydrolases"/>
    <property type="match status" value="2"/>
</dbReference>
<dbReference type="eggNOG" id="KOG0383">
    <property type="taxonomic scope" value="Eukaryota"/>
</dbReference>
<evidence type="ECO:0000259" key="8">
    <source>
        <dbReference type="PROSITE" id="PS51194"/>
    </source>
</evidence>
<accession>A8N2C3</accession>
<dbReference type="VEuPathDB" id="FungiDB:CC1G_01763"/>
<dbReference type="OrthoDB" id="5857104at2759"/>
<feature type="compositionally biased region" description="Polar residues" evidence="6">
    <location>
        <begin position="1677"/>
        <end position="1688"/>
    </location>
</feature>
<feature type="compositionally biased region" description="Low complexity" evidence="6">
    <location>
        <begin position="11"/>
        <end position="24"/>
    </location>
</feature>
<evidence type="ECO:0000313" key="10">
    <source>
        <dbReference type="Proteomes" id="UP000001861"/>
    </source>
</evidence>
<feature type="region of interest" description="Disordered" evidence="6">
    <location>
        <begin position="357"/>
        <end position="379"/>
    </location>
</feature>
<feature type="compositionally biased region" description="Polar residues" evidence="6">
    <location>
        <begin position="648"/>
        <end position="658"/>
    </location>
</feature>
<dbReference type="PROSITE" id="PS51192">
    <property type="entry name" value="HELICASE_ATP_BIND_1"/>
    <property type="match status" value="1"/>
</dbReference>
<dbReference type="PANTHER" id="PTHR45623">
    <property type="entry name" value="CHROMODOMAIN-HELICASE-DNA-BINDING PROTEIN 3-RELATED-RELATED"/>
    <property type="match status" value="1"/>
</dbReference>
<feature type="compositionally biased region" description="Polar residues" evidence="6">
    <location>
        <begin position="1657"/>
        <end position="1670"/>
    </location>
</feature>
<feature type="region of interest" description="Disordered" evidence="6">
    <location>
        <begin position="1"/>
        <end position="53"/>
    </location>
</feature>
<dbReference type="SUPFAM" id="SSF54160">
    <property type="entry name" value="Chromo domain-like"/>
    <property type="match status" value="1"/>
</dbReference>
<evidence type="ECO:0000256" key="1">
    <source>
        <dbReference type="ARBA" id="ARBA00004123"/>
    </source>
</evidence>
<dbReference type="HOGENOM" id="CLU_001508_2_0_1"/>
<dbReference type="SMART" id="SM00487">
    <property type="entry name" value="DEXDc"/>
    <property type="match status" value="1"/>
</dbReference>
<dbReference type="InParanoid" id="A8N2C3"/>
<evidence type="ECO:0000256" key="6">
    <source>
        <dbReference type="SAM" id="MobiDB-lite"/>
    </source>
</evidence>
<dbReference type="PANTHER" id="PTHR45623:SF17">
    <property type="entry name" value="CHROMODOMAIN-HELICASE-DNA-BINDING PROTEIN 3-RELATED"/>
    <property type="match status" value="1"/>
</dbReference>
<dbReference type="InterPro" id="IPR038718">
    <property type="entry name" value="SNF2-like_sf"/>
</dbReference>
<feature type="region of interest" description="Disordered" evidence="6">
    <location>
        <begin position="1639"/>
        <end position="1696"/>
    </location>
</feature>
<dbReference type="Pfam" id="PF00271">
    <property type="entry name" value="Helicase_C"/>
    <property type="match status" value="1"/>
</dbReference>
<evidence type="ECO:0000256" key="3">
    <source>
        <dbReference type="ARBA" id="ARBA00022801"/>
    </source>
</evidence>
<feature type="region of interest" description="Disordered" evidence="6">
    <location>
        <begin position="644"/>
        <end position="673"/>
    </location>
</feature>
<dbReference type="Pfam" id="PF00176">
    <property type="entry name" value="SNF2-rel_dom"/>
    <property type="match status" value="1"/>
</dbReference>
<dbReference type="InterPro" id="IPR027417">
    <property type="entry name" value="P-loop_NTPase"/>
</dbReference>
<dbReference type="EMBL" id="AACS02000001">
    <property type="protein sequence ID" value="EAU92718.2"/>
    <property type="molecule type" value="Genomic_DNA"/>
</dbReference>
<dbReference type="InterPro" id="IPR000330">
    <property type="entry name" value="SNF2_N"/>
</dbReference>
<dbReference type="InterPro" id="IPR041684">
    <property type="entry name" value="Znf-PHD-like"/>
</dbReference>
<dbReference type="GO" id="GO:0140658">
    <property type="term" value="F:ATP-dependent chromatin remodeler activity"/>
    <property type="evidence" value="ECO:0007669"/>
    <property type="project" value="TreeGrafter"/>
</dbReference>
<feature type="compositionally biased region" description="Basic residues" evidence="6">
    <location>
        <begin position="694"/>
        <end position="707"/>
    </location>
</feature>
<dbReference type="GO" id="GO:0005524">
    <property type="term" value="F:ATP binding"/>
    <property type="evidence" value="ECO:0007669"/>
    <property type="project" value="UniProtKB-KW"/>
</dbReference>
<dbReference type="GO" id="GO:0003682">
    <property type="term" value="F:chromatin binding"/>
    <property type="evidence" value="ECO:0007669"/>
    <property type="project" value="TreeGrafter"/>
</dbReference>
<reference evidence="9 10" key="1">
    <citation type="journal article" date="2010" name="Proc. Natl. Acad. Sci. U.S.A.">
        <title>Insights into evolution of multicellular fungi from the assembled chromosomes of the mushroom Coprinopsis cinerea (Coprinus cinereus).</title>
        <authorList>
            <person name="Stajich J.E."/>
            <person name="Wilke S.K."/>
            <person name="Ahren D."/>
            <person name="Au C.H."/>
            <person name="Birren B.W."/>
            <person name="Borodovsky M."/>
            <person name="Burns C."/>
            <person name="Canback B."/>
            <person name="Casselton L.A."/>
            <person name="Cheng C.K."/>
            <person name="Deng J."/>
            <person name="Dietrich F.S."/>
            <person name="Fargo D.C."/>
            <person name="Farman M.L."/>
            <person name="Gathman A.C."/>
            <person name="Goldberg J."/>
            <person name="Guigo R."/>
            <person name="Hoegger P.J."/>
            <person name="Hooker J.B."/>
            <person name="Huggins A."/>
            <person name="James T.Y."/>
            <person name="Kamada T."/>
            <person name="Kilaru S."/>
            <person name="Kodira C."/>
            <person name="Kues U."/>
            <person name="Kupfer D."/>
            <person name="Kwan H.S."/>
            <person name="Lomsadze A."/>
            <person name="Li W."/>
            <person name="Lilly W.W."/>
            <person name="Ma L.J."/>
            <person name="Mackey A.J."/>
            <person name="Manning G."/>
            <person name="Martin F."/>
            <person name="Muraguchi H."/>
            <person name="Natvig D.O."/>
            <person name="Palmerini H."/>
            <person name="Ramesh M.A."/>
            <person name="Rehmeyer C.J."/>
            <person name="Roe B.A."/>
            <person name="Shenoy N."/>
            <person name="Stanke M."/>
            <person name="Ter-Hovhannisyan V."/>
            <person name="Tunlid A."/>
            <person name="Velagapudi R."/>
            <person name="Vision T.J."/>
            <person name="Zeng Q."/>
            <person name="Zolan M.E."/>
            <person name="Pukkila P.J."/>
        </authorList>
    </citation>
    <scope>NUCLEOTIDE SEQUENCE [LARGE SCALE GENOMIC DNA]</scope>
    <source>
        <strain evidence="10">Okayama-7 / 130 / ATCC MYA-4618 / FGSC 9003</strain>
    </source>
</reference>
<keyword evidence="5" id="KW-0539">Nucleus</keyword>
<dbReference type="Gene3D" id="3.40.50.300">
    <property type="entry name" value="P-loop containing nucleotide triphosphate hydrolases"/>
    <property type="match status" value="2"/>
</dbReference>
<sequence length="1782" mass="200904">MNEPEADSQLSSVPPSVPPVSSSPARSDIQVDDNVPDDLPEKREPIQSKPIVLVPSLSPSTKEKYKPREETNLEMEMDIDLDEVIGEYREGNSLYYFARFQEGIAHKYLSTAFVKRHPDLVEAYSEFSNYWAFNINECPPVTEKAKEEGKYADFDPSAHYVHPMSRVKMKLNISRDKATVSISSARSVRSDDASVLYISDSEEERTTGSGAESYVGTPGPARRSTRQSTMKQGKLPFSPRKTRSQKVIAVDSDSDDDSSRPSRRRSARQKATVKVNLDSDYEEDEEGDDYSEYSYAKPSKGKKVAAKVPIPSYGHIRKVQDLKYDPYPDDEDNIALRAHRNICEKCHLRPAHILLRNLNKSKGKGKKRKRSPEDDFEMSDSERFNNLGGWVQCLKCPVAVHWQCLAGTQQGEILKAARSKDKADWVAKGAEGNPPRRSGLDTEEATEFVCASCNRGGPCMGCLETVQHVSSVPEAQPDENGDVEMTDPSKDKLELARILLFRCFTCKRLAHYEHLQTPPSLDPDASVSEVATYYQNKNWLCADCVSFRYPLDKILAWRPYPPNAAQPENPNIKDQLPREYLVKWAERSYRRLSWVPHMWLLSTNQQKLKHFLAGGAKVNLLKEIPEGQEVDGSGEPNEFEIGAKESRASSSHPGSVTTHGPLDALPDAEKRIPPPWTTVDRVLDLVFWDDQSGKKGKKKKGSARNSRRQQVIESESEGEDMEEDEPEEVTRIFETGELLEDTPTLTAAEWEAAYGDIAEKDIDKVVYAFIKWDDLGYDETSWDSPPRRGEPGYDAFARAFKRFLHSRTVLVPKRKPAEQDKFDNRPLNGYGKYRLKDPAGLELGQDPSLKLMPFQVDGFNWLCDNWWNRQPCILADDMGLGKTVQVSSFLGTVATKWQAYPALVVVPNSTITNWVREFERWAPSLRVVPFYGEKKAREVIKQFELFHERVPDGYTSAKFHVLVTTYEGITGTKDWGAVFKRQPRWEVLVVDEGQRLKSDSSLLFRKLNELTSGHRVIMTGTPLNNNMRELFNLMNFLDPEEWNNLEELERQYEELDEELVKQLHNRLRPYFLRRIKSEVLQLPPKNEVIVPVSMAPLQKQVYRSILSHNLDLLKGLTQPNRASNALTKGKLNNVLMHLRKCLQHPYLYAEDIEPQGLPPDEVHHKLIDASAKLRFLKLLLPKLKARGHRVLLFSQDGSTKGTERQKCMDEFNKPNSEYFIFLLTTRAGGVGINLFTADTVIIFDPDFNPHQDLQAIARAYRYGQKNTCLVFKLMVKDSAEERIMQIGKKKLVLDHLIVQKMDDDEDSPGENIQSILTYGAQALFDEQESAQSKDITYSEQDIEKLIEKTETEGEQTEGPKEGGMSFSFAKVWATDRNALDEVGDEDQVDSWALTLEMINKEREKERALEQALSGRGARRKAADVAKTKMVAQDSFTNDSPVKHKKGSSVVDLDFEDNDSIASESTSHVSIRSDDEDFAMDIDKPKKKSRRRPSAVVHLEDIPDVARQDLLDCGLCGGKHGIKQCLMTDNSENLAEYRMMLIYHADDEPYEERYAAVRAIDELLNSRGQLRLIQGQPLHPLPKEVTIPPTKKPKQAADAAKEYIKKQKAGQVHQPTLADYRGGSEEIEVVRSFRTVDKNNAVAGPSRPRPALPAAVPTATQSAPVTTATPQQLPPQHVANSSSKQSTFRHGQGTAPLGGVLPAAGPSNSSVNGTSNQAQTRPHACRLCNRVPSHKLKECPRVKGKSPAELRDLIQTLENGGNPLHVDIAFVLKAHLQKAEKKT</sequence>
<dbReference type="STRING" id="240176.A8N2C3"/>
<dbReference type="SMART" id="SM00490">
    <property type="entry name" value="HELICc"/>
    <property type="match status" value="1"/>
</dbReference>
<dbReference type="CDD" id="cd18793">
    <property type="entry name" value="SF2_C_SNF"/>
    <property type="match status" value="1"/>
</dbReference>
<feature type="domain" description="Helicase C-terminal" evidence="8">
    <location>
        <begin position="1151"/>
        <end position="1305"/>
    </location>
</feature>
<dbReference type="PROSITE" id="PS51194">
    <property type="entry name" value="HELICASE_CTER"/>
    <property type="match status" value="1"/>
</dbReference>
<comment type="subcellular location">
    <subcellularLocation>
        <location evidence="1">Nucleus</location>
    </subcellularLocation>
</comment>
<dbReference type="InterPro" id="IPR016197">
    <property type="entry name" value="Chromo-like_dom_sf"/>
</dbReference>
<dbReference type="InterPro" id="IPR001650">
    <property type="entry name" value="Helicase_C-like"/>
</dbReference>
<proteinExistence type="predicted"/>
<dbReference type="InterPro" id="IPR014001">
    <property type="entry name" value="Helicase_ATP-bd"/>
</dbReference>
<feature type="compositionally biased region" description="Basic residues" evidence="6">
    <location>
        <begin position="359"/>
        <end position="370"/>
    </location>
</feature>
<keyword evidence="2" id="KW-0547">Nucleotide-binding</keyword>
<evidence type="ECO:0000256" key="2">
    <source>
        <dbReference type="ARBA" id="ARBA00022741"/>
    </source>
</evidence>
<dbReference type="GO" id="GO:0016887">
    <property type="term" value="F:ATP hydrolysis activity"/>
    <property type="evidence" value="ECO:0007669"/>
    <property type="project" value="TreeGrafter"/>
</dbReference>
<feature type="region of interest" description="Disordered" evidence="6">
    <location>
        <begin position="692"/>
        <end position="726"/>
    </location>
</feature>
<dbReference type="InterPro" id="IPR049730">
    <property type="entry name" value="SNF2/RAD54-like_C"/>
</dbReference>
<evidence type="ECO:0000256" key="5">
    <source>
        <dbReference type="ARBA" id="ARBA00023242"/>
    </source>
</evidence>
<dbReference type="Pfam" id="PF15446">
    <property type="entry name" value="zf-PHD-like"/>
    <property type="match status" value="1"/>
</dbReference>
<dbReference type="Gene3D" id="3.40.50.10810">
    <property type="entry name" value="Tandem AAA-ATPase domain"/>
    <property type="match status" value="1"/>
</dbReference>
<feature type="region of interest" description="Disordered" evidence="6">
    <location>
        <begin position="1461"/>
        <end position="1491"/>
    </location>
</feature>
<dbReference type="Proteomes" id="UP000001861">
    <property type="component" value="Unassembled WGS sequence"/>
</dbReference>
<evidence type="ECO:0000313" key="9">
    <source>
        <dbReference type="EMBL" id="EAU92718.2"/>
    </source>
</evidence>
<dbReference type="RefSeq" id="XP_001829083.2">
    <property type="nucleotide sequence ID" value="XM_001829031.2"/>
</dbReference>
<evidence type="ECO:0000259" key="7">
    <source>
        <dbReference type="PROSITE" id="PS51192"/>
    </source>
</evidence>
<keyword evidence="10" id="KW-1185">Reference proteome</keyword>
<organism evidence="9 10">
    <name type="scientific">Coprinopsis cinerea (strain Okayama-7 / 130 / ATCC MYA-4618 / FGSC 9003)</name>
    <name type="common">Inky cap fungus</name>
    <name type="synonym">Hormographiella aspergillata</name>
    <dbReference type="NCBI Taxonomy" id="240176"/>
    <lineage>
        <taxon>Eukaryota</taxon>
        <taxon>Fungi</taxon>
        <taxon>Dikarya</taxon>
        <taxon>Basidiomycota</taxon>
        <taxon>Agaricomycotina</taxon>
        <taxon>Agaricomycetes</taxon>
        <taxon>Agaricomycetidae</taxon>
        <taxon>Agaricales</taxon>
        <taxon>Agaricineae</taxon>
        <taxon>Psathyrellaceae</taxon>
        <taxon>Coprinopsis</taxon>
    </lineage>
</organism>
<protein>
    <submittedName>
        <fullName evidence="9">SHREC complex subunit Mit1</fullName>
    </submittedName>
</protein>
<feature type="region of interest" description="Disordered" evidence="6">
    <location>
        <begin position="199"/>
        <end position="293"/>
    </location>
</feature>
<dbReference type="OMA" id="FICGSCM"/>
<dbReference type="GO" id="GO:0042393">
    <property type="term" value="F:histone binding"/>
    <property type="evidence" value="ECO:0007669"/>
    <property type="project" value="TreeGrafter"/>
</dbReference>
<feature type="compositionally biased region" description="Acidic residues" evidence="6">
    <location>
        <begin position="279"/>
        <end position="291"/>
    </location>
</feature>
<dbReference type="InterPro" id="IPR056616">
    <property type="entry name" value="Chromo_MIT1"/>
</dbReference>
<keyword evidence="3" id="KW-0378">Hydrolase</keyword>
<comment type="caution">
    <text evidence="9">The sequence shown here is derived from an EMBL/GenBank/DDBJ whole genome shotgun (WGS) entry which is preliminary data.</text>
</comment>
<dbReference type="KEGG" id="cci:CC1G_01763"/>
<dbReference type="GO" id="GO:0000785">
    <property type="term" value="C:chromatin"/>
    <property type="evidence" value="ECO:0007669"/>
    <property type="project" value="TreeGrafter"/>
</dbReference>